<keyword evidence="4" id="KW-1134">Transmembrane beta strand</keyword>
<sequence>MKTKLIVLVAFFLSIATFSQKKWTLKECVDEALKKNISIQQNRLSLELAKKDVDIAKGNFLPNLGSNLGNSMSFGLTTGADNTNSSAERYVLSLGLNGGGIIFNGFRNTNTYKQAQLGVQSGLLDLQKIENDISLLVVNGYLNILFAKENLNVANVQYQISKTQIEAAESRFNSGVIPKGDLLNTQSTAATNLQSVIAQENAVDLALLNLAQLLQVNVTLFDISPLDVGTPSSDLFYKSSTSVYDRSLQTMPEIARAKLAIDNADFNIELSKGAFLPTLSYSFGASSFYNTVLGQPDFISTVINGQLFERDNRFPNQLFKNNLNYQVALSLNIPIFNRFQTKNRVAQSVINKEIFEIRLESEKLALKQTIEQSFLDVKTALKTYEAATISLDAQNEAFKNAQERYNFGAMTQFDFDQVRTRLVSAQGALIRSKYDYVFKTKVLQFYSGDLVIE</sequence>
<dbReference type="GO" id="GO:1990281">
    <property type="term" value="C:efflux pump complex"/>
    <property type="evidence" value="ECO:0007669"/>
    <property type="project" value="TreeGrafter"/>
</dbReference>
<dbReference type="Gene3D" id="1.20.1600.10">
    <property type="entry name" value="Outer membrane efflux proteins (OEP)"/>
    <property type="match status" value="1"/>
</dbReference>
<dbReference type="GO" id="GO:0009279">
    <property type="term" value="C:cell outer membrane"/>
    <property type="evidence" value="ECO:0007669"/>
    <property type="project" value="UniProtKB-SubCell"/>
</dbReference>
<dbReference type="GO" id="GO:0015288">
    <property type="term" value="F:porin activity"/>
    <property type="evidence" value="ECO:0007669"/>
    <property type="project" value="TreeGrafter"/>
</dbReference>
<protein>
    <submittedName>
        <fullName evidence="8">Transporter</fullName>
    </submittedName>
</protein>
<keyword evidence="3" id="KW-0813">Transport</keyword>
<dbReference type="SUPFAM" id="SSF56954">
    <property type="entry name" value="Outer membrane efflux proteins (OEP)"/>
    <property type="match status" value="1"/>
</dbReference>
<comment type="caution">
    <text evidence="8">The sequence shown here is derived from an EMBL/GenBank/DDBJ whole genome shotgun (WGS) entry which is preliminary data.</text>
</comment>
<name>A0A2S7WIB8_9FLAO</name>
<organism evidence="8 9">
    <name type="scientific">Polaribacter glomeratus</name>
    <dbReference type="NCBI Taxonomy" id="102"/>
    <lineage>
        <taxon>Bacteria</taxon>
        <taxon>Pseudomonadati</taxon>
        <taxon>Bacteroidota</taxon>
        <taxon>Flavobacteriia</taxon>
        <taxon>Flavobacteriales</taxon>
        <taxon>Flavobacteriaceae</taxon>
    </lineage>
</organism>
<dbReference type="OrthoDB" id="9811587at2"/>
<keyword evidence="6" id="KW-0472">Membrane</keyword>
<dbReference type="AlphaFoldDB" id="A0A2S7WIB8"/>
<comment type="similarity">
    <text evidence="2">Belongs to the outer membrane factor (OMF) (TC 1.B.17) family.</text>
</comment>
<evidence type="ECO:0000313" key="9">
    <source>
        <dbReference type="Proteomes" id="UP000239068"/>
    </source>
</evidence>
<evidence type="ECO:0000256" key="7">
    <source>
        <dbReference type="ARBA" id="ARBA00023237"/>
    </source>
</evidence>
<evidence type="ECO:0000256" key="1">
    <source>
        <dbReference type="ARBA" id="ARBA00004442"/>
    </source>
</evidence>
<comment type="subcellular location">
    <subcellularLocation>
        <location evidence="1">Cell outer membrane</location>
    </subcellularLocation>
</comment>
<proteinExistence type="inferred from homology"/>
<evidence type="ECO:0000256" key="5">
    <source>
        <dbReference type="ARBA" id="ARBA00022692"/>
    </source>
</evidence>
<keyword evidence="7" id="KW-0998">Cell outer membrane</keyword>
<keyword evidence="9" id="KW-1185">Reference proteome</keyword>
<dbReference type="InterPro" id="IPR051906">
    <property type="entry name" value="TolC-like"/>
</dbReference>
<evidence type="ECO:0000313" key="8">
    <source>
        <dbReference type="EMBL" id="PQJ77340.1"/>
    </source>
</evidence>
<evidence type="ECO:0000256" key="6">
    <source>
        <dbReference type="ARBA" id="ARBA00023136"/>
    </source>
</evidence>
<keyword evidence="5" id="KW-0812">Transmembrane</keyword>
<dbReference type="Pfam" id="PF02321">
    <property type="entry name" value="OEP"/>
    <property type="match status" value="2"/>
</dbReference>
<dbReference type="Proteomes" id="UP000239068">
    <property type="component" value="Unassembled WGS sequence"/>
</dbReference>
<gene>
    <name evidence="8" type="ORF">BTO16_16030</name>
</gene>
<evidence type="ECO:0000256" key="3">
    <source>
        <dbReference type="ARBA" id="ARBA00022448"/>
    </source>
</evidence>
<dbReference type="RefSeq" id="WP_105022660.1">
    <property type="nucleotide sequence ID" value="NZ_MSCM01000002.1"/>
</dbReference>
<accession>A0A2S7WIB8</accession>
<dbReference type="EMBL" id="MSCM01000002">
    <property type="protein sequence ID" value="PQJ77340.1"/>
    <property type="molecule type" value="Genomic_DNA"/>
</dbReference>
<reference evidence="8 9" key="1">
    <citation type="submission" date="2016-12" db="EMBL/GenBank/DDBJ databases">
        <title>Trade-off between light-utilization and light-protection in marine flavobacteria.</title>
        <authorList>
            <person name="Kumagai Y."/>
            <person name="Yoshizawa S."/>
            <person name="Kogure K."/>
            <person name="Iwasaki W."/>
        </authorList>
    </citation>
    <scope>NUCLEOTIDE SEQUENCE [LARGE SCALE GENOMIC DNA]</scope>
    <source>
        <strain evidence="8 9">ATCC 43844</strain>
    </source>
</reference>
<dbReference type="PANTHER" id="PTHR30026">
    <property type="entry name" value="OUTER MEMBRANE PROTEIN TOLC"/>
    <property type="match status" value="1"/>
</dbReference>
<evidence type="ECO:0000256" key="4">
    <source>
        <dbReference type="ARBA" id="ARBA00022452"/>
    </source>
</evidence>
<dbReference type="InterPro" id="IPR003423">
    <property type="entry name" value="OMP_efflux"/>
</dbReference>
<dbReference type="GO" id="GO:0015562">
    <property type="term" value="F:efflux transmembrane transporter activity"/>
    <property type="evidence" value="ECO:0007669"/>
    <property type="project" value="InterPro"/>
</dbReference>
<dbReference type="PANTHER" id="PTHR30026:SF20">
    <property type="entry name" value="OUTER MEMBRANE PROTEIN TOLC"/>
    <property type="match status" value="1"/>
</dbReference>
<evidence type="ECO:0000256" key="2">
    <source>
        <dbReference type="ARBA" id="ARBA00007613"/>
    </source>
</evidence>